<evidence type="ECO:0000313" key="2">
    <source>
        <dbReference type="Proteomes" id="UP000001307"/>
    </source>
</evidence>
<protein>
    <submittedName>
        <fullName evidence="1">Uncharacterized protein</fullName>
    </submittedName>
</protein>
<reference evidence="1 2" key="1">
    <citation type="journal article" date="2010" name="Science">
        <title>Plasticity of animal genome architecture unmasked by rapid evolution of a pelagic tunicate.</title>
        <authorList>
            <person name="Denoeud F."/>
            <person name="Henriet S."/>
            <person name="Mungpakdee S."/>
            <person name="Aury J.M."/>
            <person name="Da Silva C."/>
            <person name="Brinkmann H."/>
            <person name="Mikhaleva J."/>
            <person name="Olsen L.C."/>
            <person name="Jubin C."/>
            <person name="Canestro C."/>
            <person name="Bouquet J.M."/>
            <person name="Danks G."/>
            <person name="Poulain J."/>
            <person name="Campsteijn C."/>
            <person name="Adamski M."/>
            <person name="Cross I."/>
            <person name="Yadetie F."/>
            <person name="Muffato M."/>
            <person name="Louis A."/>
            <person name="Butcher S."/>
            <person name="Tsagkogeorga G."/>
            <person name="Konrad A."/>
            <person name="Singh S."/>
            <person name="Jensen M.F."/>
            <person name="Cong E.H."/>
            <person name="Eikeseth-Otteraa H."/>
            <person name="Noel B."/>
            <person name="Anthouard V."/>
            <person name="Porcel B.M."/>
            <person name="Kachouri-Lafond R."/>
            <person name="Nishino A."/>
            <person name="Ugolini M."/>
            <person name="Chourrout P."/>
            <person name="Nishida H."/>
            <person name="Aasland R."/>
            <person name="Huzurbazar S."/>
            <person name="Westhof E."/>
            <person name="Delsuc F."/>
            <person name="Lehrach H."/>
            <person name="Reinhardt R."/>
            <person name="Weissenbach J."/>
            <person name="Roy S.W."/>
            <person name="Artiguenave F."/>
            <person name="Postlethwait J.H."/>
            <person name="Manak J.R."/>
            <person name="Thompson E.M."/>
            <person name="Jaillon O."/>
            <person name="Du Pasquier L."/>
            <person name="Boudinot P."/>
            <person name="Liberles D.A."/>
            <person name="Volff J.N."/>
            <person name="Philippe H."/>
            <person name="Lenhard B."/>
            <person name="Roest Crollius H."/>
            <person name="Wincker P."/>
            <person name="Chourrout D."/>
        </authorList>
    </citation>
    <scope>NUCLEOTIDE SEQUENCE [LARGE SCALE GENOMIC DNA]</scope>
</reference>
<dbReference type="InParanoid" id="E4XQM5"/>
<sequence length="272" mass="29635">MKLFAIIPAVILAQEDYDYEERKKNNAYSGGNNYNGGNNGGNNYNGGNNGGNNYNAYGDPHFMVHTEGQESVCFDYTPSPDTEMNLLIDPSSSLSVTAHATKNEEDNKTRMTTINFSSPQGAHLAFNLDGVHHSGIGTEAPTEPDALTGVQTYGDVNFIVHHHNEMGHQSVKVYIQNGPTFTVKISNHHGGLNFAVDDPTTISDSARGLLGGFIRPDAYHVMPLNTMTDDDEPMANVVINKFAVSASKGTFHKTENCWIVDDEEVAHMLANL</sequence>
<gene>
    <name evidence="1" type="ORF">GSOID_T00017978001</name>
</gene>
<name>E4XQM5_OIKDI</name>
<organism evidence="1 2">
    <name type="scientific">Oikopleura dioica</name>
    <name type="common">Tunicate</name>
    <dbReference type="NCBI Taxonomy" id="34765"/>
    <lineage>
        <taxon>Eukaryota</taxon>
        <taxon>Metazoa</taxon>
        <taxon>Chordata</taxon>
        <taxon>Tunicata</taxon>
        <taxon>Appendicularia</taxon>
        <taxon>Copelata</taxon>
        <taxon>Oikopleuridae</taxon>
        <taxon>Oikopleura</taxon>
    </lineage>
</organism>
<dbReference type="OrthoDB" id="10296261at2759"/>
<proteinExistence type="predicted"/>
<dbReference type="AlphaFoldDB" id="E4XQM5"/>
<accession>E4XQM5</accession>
<dbReference type="EMBL" id="FN653106">
    <property type="protein sequence ID" value="CBY12111.1"/>
    <property type="molecule type" value="Genomic_DNA"/>
</dbReference>
<evidence type="ECO:0000313" key="1">
    <source>
        <dbReference type="EMBL" id="CBY12111.1"/>
    </source>
</evidence>
<keyword evidence="2" id="KW-1185">Reference proteome</keyword>
<dbReference type="Proteomes" id="UP000001307">
    <property type="component" value="Unassembled WGS sequence"/>
</dbReference>